<accession>A0A9N7RPX9</accession>
<protein>
    <recommendedName>
        <fullName evidence="3">Heparan-alpha-glucosaminide N-acetyltransferase catalytic domain-containing protein</fullName>
    </recommendedName>
</protein>
<feature type="compositionally biased region" description="Low complexity" evidence="1">
    <location>
        <begin position="27"/>
        <end position="43"/>
    </location>
</feature>
<dbReference type="OrthoDB" id="2149840at2759"/>
<organism evidence="4 5">
    <name type="scientific">Striga hermonthica</name>
    <name type="common">Purple witchweed</name>
    <name type="synonym">Buchnera hermonthica</name>
    <dbReference type="NCBI Taxonomy" id="68872"/>
    <lineage>
        <taxon>Eukaryota</taxon>
        <taxon>Viridiplantae</taxon>
        <taxon>Streptophyta</taxon>
        <taxon>Embryophyta</taxon>
        <taxon>Tracheophyta</taxon>
        <taxon>Spermatophyta</taxon>
        <taxon>Magnoliopsida</taxon>
        <taxon>eudicotyledons</taxon>
        <taxon>Gunneridae</taxon>
        <taxon>Pentapetalae</taxon>
        <taxon>asterids</taxon>
        <taxon>lamiids</taxon>
        <taxon>Lamiales</taxon>
        <taxon>Orobanchaceae</taxon>
        <taxon>Buchnereae</taxon>
        <taxon>Striga</taxon>
    </lineage>
</organism>
<keyword evidence="2" id="KW-1133">Transmembrane helix</keyword>
<dbReference type="Proteomes" id="UP001153555">
    <property type="component" value="Unassembled WGS sequence"/>
</dbReference>
<dbReference type="PANTHER" id="PTHR31061">
    <property type="entry name" value="LD22376P"/>
    <property type="match status" value="1"/>
</dbReference>
<keyword evidence="2" id="KW-0812">Transmembrane</keyword>
<evidence type="ECO:0000256" key="1">
    <source>
        <dbReference type="SAM" id="MobiDB-lite"/>
    </source>
</evidence>
<feature type="domain" description="Heparan-alpha-glucosaminide N-acetyltransferase catalytic" evidence="3">
    <location>
        <begin position="49"/>
        <end position="173"/>
    </location>
</feature>
<proteinExistence type="predicted"/>
<comment type="caution">
    <text evidence="4">The sequence shown here is derived from an EMBL/GenBank/DDBJ whole genome shotgun (WGS) entry which is preliminary data.</text>
</comment>
<feature type="transmembrane region" description="Helical" evidence="2">
    <location>
        <begin position="360"/>
        <end position="385"/>
    </location>
</feature>
<evidence type="ECO:0000313" key="5">
    <source>
        <dbReference type="Proteomes" id="UP001153555"/>
    </source>
</evidence>
<dbReference type="PANTHER" id="PTHR31061:SF24">
    <property type="entry name" value="LD22376P"/>
    <property type="match status" value="1"/>
</dbReference>
<keyword evidence="2" id="KW-0472">Membrane</keyword>
<evidence type="ECO:0000313" key="4">
    <source>
        <dbReference type="EMBL" id="CAA0839043.1"/>
    </source>
</evidence>
<feature type="transmembrane region" description="Helical" evidence="2">
    <location>
        <begin position="159"/>
        <end position="177"/>
    </location>
</feature>
<keyword evidence="5" id="KW-1185">Reference proteome</keyword>
<sequence>MASYQLIKEGGASVDVESALHETDNKSSSSSPAHSSSGCIRSSSSSSARLVSLDIFRGITVALMIFVDDAGGIIPSINHSPWNGLTLADFVMPFFLFMVGVSLALVYKNTACRAAASRKAIRRAAKLIVIGLFLQGGFFHGLNDLTYGVDVEHIRWMGILQRIGAAYLVAAMCEIWLRNDEKVCSASSLIKKYQWHWIMVLLLTSVYFLLLYAVYVPDWEYHIPHDTSSEAKINMVKCGVRGDTGPACNSAGMIDRMILGVKHLYRKQIYSRTKQCSINSPDYGPLPPDAPSWCQAPFEPEGCLSTVMAVVTCLIGLQYGHIIIHFKNHKRRLLLWSVPSAGFVVLGMLSDMFGMHLNKALYSFSYMCVTTGVAGVLLATIYLVVDVYGYRRFTSVLEWMGKHALVIYILVACNILPLILQGFYWRNPRNNLLTAIGIGKKSH</sequence>
<feature type="transmembrane region" description="Helical" evidence="2">
    <location>
        <begin position="307"/>
        <end position="326"/>
    </location>
</feature>
<feature type="transmembrane region" description="Helical" evidence="2">
    <location>
        <begin position="50"/>
        <end position="67"/>
    </location>
</feature>
<feature type="transmembrane region" description="Helical" evidence="2">
    <location>
        <begin position="333"/>
        <end position="354"/>
    </location>
</feature>
<dbReference type="InterPro" id="IPR012429">
    <property type="entry name" value="HGSNAT_cat"/>
</dbReference>
<evidence type="ECO:0000256" key="2">
    <source>
        <dbReference type="SAM" id="Phobius"/>
    </source>
</evidence>
<evidence type="ECO:0000259" key="3">
    <source>
        <dbReference type="Pfam" id="PF07786"/>
    </source>
</evidence>
<name>A0A9N7RPX9_STRHE</name>
<dbReference type="EMBL" id="CACSLK010031421">
    <property type="protein sequence ID" value="CAA0839043.1"/>
    <property type="molecule type" value="Genomic_DNA"/>
</dbReference>
<dbReference type="AlphaFoldDB" id="A0A9N7RPX9"/>
<gene>
    <name evidence="4" type="ORF">SHERM_05614</name>
</gene>
<feature type="transmembrane region" description="Helical" evidence="2">
    <location>
        <begin position="197"/>
        <end position="215"/>
    </location>
</feature>
<feature type="region of interest" description="Disordered" evidence="1">
    <location>
        <begin position="19"/>
        <end position="43"/>
    </location>
</feature>
<dbReference type="Pfam" id="PF07786">
    <property type="entry name" value="HGSNAT_cat"/>
    <property type="match status" value="1"/>
</dbReference>
<feature type="transmembrane region" description="Helical" evidence="2">
    <location>
        <begin position="405"/>
        <end position="425"/>
    </location>
</feature>
<feature type="transmembrane region" description="Helical" evidence="2">
    <location>
        <begin position="127"/>
        <end position="147"/>
    </location>
</feature>
<reference evidence="4" key="1">
    <citation type="submission" date="2019-12" db="EMBL/GenBank/DDBJ databases">
        <authorList>
            <person name="Scholes J."/>
        </authorList>
    </citation>
    <scope>NUCLEOTIDE SEQUENCE</scope>
</reference>
<feature type="transmembrane region" description="Helical" evidence="2">
    <location>
        <begin position="87"/>
        <end position="107"/>
    </location>
</feature>